<organism evidence="1">
    <name type="scientific">Nothobranchius kuhntae</name>
    <name type="common">Beira killifish</name>
    <dbReference type="NCBI Taxonomy" id="321403"/>
    <lineage>
        <taxon>Eukaryota</taxon>
        <taxon>Metazoa</taxon>
        <taxon>Chordata</taxon>
        <taxon>Craniata</taxon>
        <taxon>Vertebrata</taxon>
        <taxon>Euteleostomi</taxon>
        <taxon>Actinopterygii</taxon>
        <taxon>Neopterygii</taxon>
        <taxon>Teleostei</taxon>
        <taxon>Neoteleostei</taxon>
        <taxon>Acanthomorphata</taxon>
        <taxon>Ovalentaria</taxon>
        <taxon>Atherinomorphae</taxon>
        <taxon>Cyprinodontiformes</taxon>
        <taxon>Nothobranchiidae</taxon>
        <taxon>Nothobranchius</taxon>
    </lineage>
</organism>
<proteinExistence type="predicted"/>
<name>A0A1A8KJX8_NOTKU</name>
<gene>
    <name evidence="1" type="primary">CLDN2</name>
</gene>
<dbReference type="EMBL" id="HAEE01012655">
    <property type="protein sequence ID" value="SBR32705.1"/>
    <property type="molecule type" value="Transcribed_RNA"/>
</dbReference>
<dbReference type="AlphaFoldDB" id="A0A1A8KJX8"/>
<reference evidence="1" key="1">
    <citation type="submission" date="2016-05" db="EMBL/GenBank/DDBJ databases">
        <authorList>
            <person name="Lavstsen T."/>
            <person name="Jespersen J.S."/>
        </authorList>
    </citation>
    <scope>NUCLEOTIDE SEQUENCE</scope>
    <source>
        <tissue evidence="1">Brain</tissue>
    </source>
</reference>
<sequence length="32" mass="3740">MQRNAALISHTCCRLPLARDPHHRSRCSQFFS</sequence>
<evidence type="ECO:0000313" key="1">
    <source>
        <dbReference type="EMBL" id="SBR32705.1"/>
    </source>
</evidence>
<feature type="non-terminal residue" evidence="1">
    <location>
        <position position="32"/>
    </location>
</feature>
<accession>A0A1A8KJX8</accession>
<reference evidence="1" key="2">
    <citation type="submission" date="2016-06" db="EMBL/GenBank/DDBJ databases">
        <title>The genome of a short-lived fish provides insights into sex chromosome evolution and the genetic control of aging.</title>
        <authorList>
            <person name="Reichwald K."/>
            <person name="Felder M."/>
            <person name="Petzold A."/>
            <person name="Koch P."/>
            <person name="Groth M."/>
            <person name="Platzer M."/>
        </authorList>
    </citation>
    <scope>NUCLEOTIDE SEQUENCE</scope>
    <source>
        <tissue evidence="1">Brain</tissue>
    </source>
</reference>
<protein>
    <submittedName>
        <fullName evidence="1">Claudin 2</fullName>
    </submittedName>
</protein>